<dbReference type="InterPro" id="IPR050315">
    <property type="entry name" value="FAD-oxidoreductase_2"/>
</dbReference>
<reference evidence="6 7" key="1">
    <citation type="submission" date="2019-10" db="EMBL/GenBank/DDBJ databases">
        <title>Rubrobacter sp nov SCSIO 52915 isolated from a deep-sea sediment in the South China Sea.</title>
        <authorList>
            <person name="Chen R.W."/>
        </authorList>
    </citation>
    <scope>NUCLEOTIDE SEQUENCE [LARGE SCALE GENOMIC DNA]</scope>
    <source>
        <strain evidence="6 7">SCSIO 52915</strain>
    </source>
</reference>
<dbReference type="Gene3D" id="3.90.700.10">
    <property type="entry name" value="Succinate dehydrogenase/fumarate reductase flavoprotein, catalytic domain"/>
    <property type="match status" value="1"/>
</dbReference>
<evidence type="ECO:0000313" key="6">
    <source>
        <dbReference type="EMBL" id="QIN78112.1"/>
    </source>
</evidence>
<dbReference type="PANTHER" id="PTHR43400:SF7">
    <property type="entry name" value="FAD-DEPENDENT OXIDOREDUCTASE 2 FAD BINDING DOMAIN-CONTAINING PROTEIN"/>
    <property type="match status" value="1"/>
</dbReference>
<keyword evidence="4" id="KW-0560">Oxidoreductase</keyword>
<dbReference type="Proteomes" id="UP000502706">
    <property type="component" value="Chromosome"/>
</dbReference>
<evidence type="ECO:0000256" key="2">
    <source>
        <dbReference type="ARBA" id="ARBA00022630"/>
    </source>
</evidence>
<keyword evidence="3" id="KW-0274">FAD</keyword>
<dbReference type="InterPro" id="IPR003953">
    <property type="entry name" value="FAD-dep_OxRdtase_2_FAD-bd"/>
</dbReference>
<evidence type="ECO:0000256" key="1">
    <source>
        <dbReference type="ARBA" id="ARBA00001974"/>
    </source>
</evidence>
<keyword evidence="2" id="KW-0285">Flavoprotein</keyword>
<accession>A0A6G8PV78</accession>
<gene>
    <name evidence="6" type="ORF">GBA65_05850</name>
</gene>
<dbReference type="GO" id="GO:0033765">
    <property type="term" value="F:steroid dehydrogenase activity, acting on the CH-CH group of donors"/>
    <property type="evidence" value="ECO:0007669"/>
    <property type="project" value="UniProtKB-ARBA"/>
</dbReference>
<keyword evidence="7" id="KW-1185">Reference proteome</keyword>
<comment type="cofactor">
    <cofactor evidence="1">
        <name>FAD</name>
        <dbReference type="ChEBI" id="CHEBI:57692"/>
    </cofactor>
</comment>
<dbReference type="SUPFAM" id="SSF56425">
    <property type="entry name" value="Succinate dehydrogenase/fumarate reductase flavoprotein, catalytic domain"/>
    <property type="match status" value="1"/>
</dbReference>
<dbReference type="AlphaFoldDB" id="A0A6G8PV78"/>
<proteinExistence type="predicted"/>
<evidence type="ECO:0000313" key="7">
    <source>
        <dbReference type="Proteomes" id="UP000502706"/>
    </source>
</evidence>
<organism evidence="6 7">
    <name type="scientific">Rubrobacter marinus</name>
    <dbReference type="NCBI Taxonomy" id="2653852"/>
    <lineage>
        <taxon>Bacteria</taxon>
        <taxon>Bacillati</taxon>
        <taxon>Actinomycetota</taxon>
        <taxon>Rubrobacteria</taxon>
        <taxon>Rubrobacterales</taxon>
        <taxon>Rubrobacteraceae</taxon>
        <taxon>Rubrobacter</taxon>
    </lineage>
</organism>
<evidence type="ECO:0000256" key="4">
    <source>
        <dbReference type="ARBA" id="ARBA00023002"/>
    </source>
</evidence>
<evidence type="ECO:0000256" key="3">
    <source>
        <dbReference type="ARBA" id="ARBA00022827"/>
    </source>
</evidence>
<name>A0A6G8PV78_9ACTN</name>
<dbReference type="SUPFAM" id="SSF51905">
    <property type="entry name" value="FAD/NAD(P)-binding domain"/>
    <property type="match status" value="1"/>
</dbReference>
<protein>
    <submittedName>
        <fullName evidence="6">FAD-binding protein</fullName>
    </submittedName>
</protein>
<feature type="domain" description="FAD-dependent oxidoreductase 2 FAD-binding" evidence="5">
    <location>
        <begin position="62"/>
        <end position="499"/>
    </location>
</feature>
<dbReference type="Pfam" id="PF00890">
    <property type="entry name" value="FAD_binding_2"/>
    <property type="match status" value="1"/>
</dbReference>
<sequence length="532" mass="58302">MHQETIAPASLATETRVEPRASQLYLFLASLYALSLIVCHHTKQEEPEDRRSGKEKVLPDYDVAVIGSGFAGSAATLSFLETTERAGRVGSVALIEAGKKGVWPGASRWTTPFLRLKHDNTLSRDRVGRVGQEDRPVPSDLDYWRRLEDEVPDTVGFMQDHGVKLVHRDEENAALDFEGQHYAYPVGGGKEILDNYLIRIAKYRTADVFYGREAIELTLDGEGRVNGIVVREPDGQQRAITADTVVLACGGFEGNPEMLTRHLGQDAADLPIISPGVKYNRGSGIRMATEIGAGTAGQFDMVHAELVDARARKVHAVIWGQNYGIVVNESCDRFHDEGEDYLFASTELIAYDTWRHQNQKSYFITDKTVMERFEGSWVYETTDKPPERSDTIAGLAEKLGLDPTKLEATVSEFNAACGPGDWDPVEMDGKKTSGITPPKSNWANPIVEAPFSGFPMTAHLKFTFGGLKVDADGRVLDTNEAPIPGLYAAGEITGHFYHKHPPATSVLRSNTFGRIVGAKIAESLPETAAAPG</sequence>
<dbReference type="InterPro" id="IPR036188">
    <property type="entry name" value="FAD/NAD-bd_sf"/>
</dbReference>
<dbReference type="EMBL" id="CP045121">
    <property type="protein sequence ID" value="QIN78112.1"/>
    <property type="molecule type" value="Genomic_DNA"/>
</dbReference>
<dbReference type="KEGG" id="rmar:GBA65_05850"/>
<evidence type="ECO:0000259" key="5">
    <source>
        <dbReference type="Pfam" id="PF00890"/>
    </source>
</evidence>
<dbReference type="InterPro" id="IPR027477">
    <property type="entry name" value="Succ_DH/fumarate_Rdtase_cat_sf"/>
</dbReference>
<dbReference type="Gene3D" id="3.50.50.60">
    <property type="entry name" value="FAD/NAD(P)-binding domain"/>
    <property type="match status" value="1"/>
</dbReference>
<dbReference type="PANTHER" id="PTHR43400">
    <property type="entry name" value="FUMARATE REDUCTASE"/>
    <property type="match status" value="1"/>
</dbReference>